<feature type="region of interest" description="Disordered" evidence="1">
    <location>
        <begin position="61"/>
        <end position="94"/>
    </location>
</feature>
<evidence type="ECO:0000256" key="1">
    <source>
        <dbReference type="SAM" id="MobiDB-lite"/>
    </source>
</evidence>
<feature type="compositionally biased region" description="Basic and acidic residues" evidence="1">
    <location>
        <begin position="79"/>
        <end position="94"/>
    </location>
</feature>
<reference evidence="2" key="1">
    <citation type="journal article" date="2021" name="Proc. Natl. Acad. Sci. U.S.A.">
        <title>A Catalog of Tens of Thousands of Viruses from Human Metagenomes Reveals Hidden Associations with Chronic Diseases.</title>
        <authorList>
            <person name="Tisza M.J."/>
            <person name="Buck C.B."/>
        </authorList>
    </citation>
    <scope>NUCLEOTIDE SEQUENCE</scope>
    <source>
        <strain evidence="2">Ct5MO18</strain>
    </source>
</reference>
<accession>A0A8S5T5L8</accession>
<name>A0A8S5T5L8_9CAUD</name>
<sequence length="120" mass="14118">MTYDQFWNQDVELVKAYREANKIKRDLKNQDMWMQGAYIYEAILDAAPVLRFSFSKKPPKPIPYREQPYELRTGQRNQEAGKSEELTRQKKSDKKAKAMMEMFMVSINKKFEKKGGEGNG</sequence>
<protein>
    <submittedName>
        <fullName evidence="2">Uncharacterized protein</fullName>
    </submittedName>
</protein>
<organism evidence="2">
    <name type="scientific">Siphoviridae sp. ct5MO18</name>
    <dbReference type="NCBI Taxonomy" id="2827779"/>
    <lineage>
        <taxon>Viruses</taxon>
        <taxon>Duplodnaviria</taxon>
        <taxon>Heunggongvirae</taxon>
        <taxon>Uroviricota</taxon>
        <taxon>Caudoviricetes</taxon>
    </lineage>
</organism>
<dbReference type="EMBL" id="BK032749">
    <property type="protein sequence ID" value="DAF58287.1"/>
    <property type="molecule type" value="Genomic_DNA"/>
</dbReference>
<evidence type="ECO:0000313" key="2">
    <source>
        <dbReference type="EMBL" id="DAF58287.1"/>
    </source>
</evidence>
<proteinExistence type="predicted"/>